<protein>
    <submittedName>
        <fullName evidence="2">Uncharacterized protein</fullName>
    </submittedName>
</protein>
<keyword evidence="1" id="KW-0812">Transmembrane</keyword>
<comment type="caution">
    <text evidence="2">The sequence shown here is derived from an EMBL/GenBank/DDBJ whole genome shotgun (WGS) entry which is preliminary data.</text>
</comment>
<feature type="transmembrane region" description="Helical" evidence="1">
    <location>
        <begin position="56"/>
        <end position="76"/>
    </location>
</feature>
<keyword evidence="3" id="KW-1185">Reference proteome</keyword>
<evidence type="ECO:0000313" key="2">
    <source>
        <dbReference type="EMBL" id="PRO67268.1"/>
    </source>
</evidence>
<evidence type="ECO:0000256" key="1">
    <source>
        <dbReference type="SAM" id="Phobius"/>
    </source>
</evidence>
<dbReference type="EMBL" id="PVNS01000001">
    <property type="protein sequence ID" value="PRO67268.1"/>
    <property type="molecule type" value="Genomic_DNA"/>
</dbReference>
<feature type="transmembrane region" description="Helical" evidence="1">
    <location>
        <begin position="6"/>
        <end position="23"/>
    </location>
</feature>
<gene>
    <name evidence="2" type="ORF">C6I21_01535</name>
</gene>
<name>A0A2P6MLY2_ALKUR</name>
<dbReference type="AlphaFoldDB" id="A0A2P6MLY2"/>
<keyword evidence="1" id="KW-1133">Transmembrane helix</keyword>
<sequence length="86" mass="9755">MNILLALLLFFQVIIAPILLIWSGKRNLSLVLSVVHFFLIVVYLSPALLGSMVHTVLLYVLYVISFGFSLYAILLYRTRKKKTPSA</sequence>
<dbReference type="RefSeq" id="WP_105957652.1">
    <property type="nucleotide sequence ID" value="NZ_PVNS01000001.1"/>
</dbReference>
<keyword evidence="1" id="KW-0472">Membrane</keyword>
<feature type="transmembrane region" description="Helical" evidence="1">
    <location>
        <begin position="30"/>
        <end position="50"/>
    </location>
</feature>
<dbReference type="Proteomes" id="UP000243650">
    <property type="component" value="Unassembled WGS sequence"/>
</dbReference>
<reference evidence="2 3" key="1">
    <citation type="submission" date="2018-03" db="EMBL/GenBank/DDBJ databases">
        <title>Bacillus urumqiensis sp. nov., a moderately haloalkaliphilic bacterium isolated from a salt lake.</title>
        <authorList>
            <person name="Zhao B."/>
            <person name="Liao Z."/>
        </authorList>
    </citation>
    <scope>NUCLEOTIDE SEQUENCE [LARGE SCALE GENOMIC DNA]</scope>
    <source>
        <strain evidence="2 3">BZ-SZ-XJ18</strain>
    </source>
</reference>
<evidence type="ECO:0000313" key="3">
    <source>
        <dbReference type="Proteomes" id="UP000243650"/>
    </source>
</evidence>
<proteinExistence type="predicted"/>
<accession>A0A2P6MLY2</accession>
<organism evidence="2 3">
    <name type="scientific">Alkalicoccus urumqiensis</name>
    <name type="common">Bacillus urumqiensis</name>
    <dbReference type="NCBI Taxonomy" id="1548213"/>
    <lineage>
        <taxon>Bacteria</taxon>
        <taxon>Bacillati</taxon>
        <taxon>Bacillota</taxon>
        <taxon>Bacilli</taxon>
        <taxon>Bacillales</taxon>
        <taxon>Bacillaceae</taxon>
        <taxon>Alkalicoccus</taxon>
    </lineage>
</organism>